<feature type="region of interest" description="Disordered" evidence="24">
    <location>
        <begin position="1356"/>
        <end position="1419"/>
    </location>
</feature>
<comment type="subcellular location">
    <subcellularLocation>
        <location evidence="2">Cell membrane</location>
        <topology evidence="2">Multi-pass membrane protein</topology>
    </subcellularLocation>
    <subcellularLocation>
        <location evidence="23">Membrane</location>
        <topology evidence="23">Multi-pass membrane protein</topology>
    </subcellularLocation>
</comment>
<feature type="transmembrane region" description="Helical" evidence="23">
    <location>
        <begin position="502"/>
        <end position="527"/>
    </location>
</feature>
<keyword evidence="13" id="KW-0445">Lipid transport</keyword>
<dbReference type="SUPFAM" id="SSF81653">
    <property type="entry name" value="Calcium ATPase, transduction domain A"/>
    <property type="match status" value="1"/>
</dbReference>
<feature type="region of interest" description="Disordered" evidence="24">
    <location>
        <begin position="245"/>
        <end position="305"/>
    </location>
</feature>
<evidence type="ECO:0000259" key="26">
    <source>
        <dbReference type="Pfam" id="PF16212"/>
    </source>
</evidence>
<evidence type="ECO:0000256" key="11">
    <source>
        <dbReference type="ARBA" id="ARBA00022967"/>
    </source>
</evidence>
<name>A0A8H8RW58_9HELO</name>
<evidence type="ECO:0000256" key="15">
    <source>
        <dbReference type="ARBA" id="ARBA00034036"/>
    </source>
</evidence>
<feature type="region of interest" description="Disordered" evidence="24">
    <location>
        <begin position="1"/>
        <end position="95"/>
    </location>
</feature>
<evidence type="ECO:0000256" key="24">
    <source>
        <dbReference type="SAM" id="MobiDB-lite"/>
    </source>
</evidence>
<evidence type="ECO:0000256" key="9">
    <source>
        <dbReference type="ARBA" id="ARBA00022840"/>
    </source>
</evidence>
<dbReference type="InterPro" id="IPR044492">
    <property type="entry name" value="P_typ_ATPase_HD_dom"/>
</dbReference>
<dbReference type="GO" id="GO:0000287">
    <property type="term" value="F:magnesium ion binding"/>
    <property type="evidence" value="ECO:0007669"/>
    <property type="project" value="UniProtKB-UniRule"/>
</dbReference>
<evidence type="ECO:0000256" key="23">
    <source>
        <dbReference type="RuleBase" id="RU362033"/>
    </source>
</evidence>
<dbReference type="SUPFAM" id="SSF56784">
    <property type="entry name" value="HAD-like"/>
    <property type="match status" value="1"/>
</dbReference>
<feature type="transmembrane region" description="Helical" evidence="23">
    <location>
        <begin position="145"/>
        <end position="164"/>
    </location>
</feature>
<dbReference type="NCBIfam" id="TIGR01652">
    <property type="entry name" value="ATPase-Plipid"/>
    <property type="match status" value="1"/>
</dbReference>
<feature type="binding site" evidence="21">
    <location>
        <position position="1064"/>
    </location>
    <ligand>
        <name>ATP</name>
        <dbReference type="ChEBI" id="CHEBI:30616"/>
    </ligand>
</feature>
<evidence type="ECO:0000259" key="25">
    <source>
        <dbReference type="Pfam" id="PF16209"/>
    </source>
</evidence>
<evidence type="ECO:0000256" key="20">
    <source>
        <dbReference type="PIRSR" id="PIRSR606539-1"/>
    </source>
</evidence>
<evidence type="ECO:0000256" key="19">
    <source>
        <dbReference type="ARBA" id="ARBA00052223"/>
    </source>
</evidence>
<feature type="domain" description="P-type ATPase N-terminal" evidence="25">
    <location>
        <begin position="115"/>
        <end position="166"/>
    </location>
</feature>
<comment type="catalytic activity">
    <reaction evidence="18">
        <text>a 1,2-diacyl-sn-glycero-3-phospho-L-serine(out) + ATP + H2O = a 1,2-diacyl-sn-glycero-3-phospho-L-serine(in) + ADP + phosphate + H(+)</text>
        <dbReference type="Rhea" id="RHEA:38567"/>
        <dbReference type="ChEBI" id="CHEBI:15377"/>
        <dbReference type="ChEBI" id="CHEBI:15378"/>
        <dbReference type="ChEBI" id="CHEBI:30616"/>
        <dbReference type="ChEBI" id="CHEBI:43474"/>
        <dbReference type="ChEBI" id="CHEBI:57262"/>
        <dbReference type="ChEBI" id="CHEBI:456216"/>
    </reaction>
    <physiologicalReaction direction="left-to-right" evidence="18">
        <dbReference type="Rhea" id="RHEA:38568"/>
    </physiologicalReaction>
</comment>
<comment type="catalytic activity">
    <reaction evidence="16">
        <text>a 1,2-diacyl-sn-glycero-3-phosphoethanolamine(out) + ATP + H2O = a 1,2-diacyl-sn-glycero-3-phosphoethanolamine(in) + ADP + phosphate + H(+)</text>
        <dbReference type="Rhea" id="RHEA:66132"/>
        <dbReference type="ChEBI" id="CHEBI:15377"/>
        <dbReference type="ChEBI" id="CHEBI:15378"/>
        <dbReference type="ChEBI" id="CHEBI:30616"/>
        <dbReference type="ChEBI" id="CHEBI:43474"/>
        <dbReference type="ChEBI" id="CHEBI:64612"/>
        <dbReference type="ChEBI" id="CHEBI:456216"/>
    </reaction>
    <physiologicalReaction direction="left-to-right" evidence="16">
        <dbReference type="Rhea" id="RHEA:66133"/>
    </physiologicalReaction>
</comment>
<feature type="binding site" evidence="21">
    <location>
        <position position="929"/>
    </location>
    <ligand>
        <name>ATP</name>
        <dbReference type="ChEBI" id="CHEBI:30616"/>
    </ligand>
</feature>
<keyword evidence="28" id="KW-1185">Reference proteome</keyword>
<feature type="binding site" evidence="21">
    <location>
        <position position="791"/>
    </location>
    <ligand>
        <name>ATP</name>
        <dbReference type="ChEBI" id="CHEBI:30616"/>
    </ligand>
</feature>
<feature type="binding site" evidence="21">
    <location>
        <position position="931"/>
    </location>
    <ligand>
        <name>ATP</name>
        <dbReference type="ChEBI" id="CHEBI:30616"/>
    </ligand>
</feature>
<comment type="catalytic activity">
    <reaction evidence="17">
        <text>a beta-D-glucosyl-(1&lt;-&gt;1')-N-acylsphing-4-enine(out) + ATP + H2O = a beta-D-glucosyl-(1&lt;-&gt;1')-N-acylsphing-4-enine(in) + ADP + phosphate + H(+)</text>
        <dbReference type="Rhea" id="RHEA:66036"/>
        <dbReference type="ChEBI" id="CHEBI:15377"/>
        <dbReference type="ChEBI" id="CHEBI:15378"/>
        <dbReference type="ChEBI" id="CHEBI:22801"/>
        <dbReference type="ChEBI" id="CHEBI:30616"/>
        <dbReference type="ChEBI" id="CHEBI:43474"/>
        <dbReference type="ChEBI" id="CHEBI:456216"/>
    </reaction>
    <physiologicalReaction direction="left-to-right" evidence="17">
        <dbReference type="Rhea" id="RHEA:66037"/>
    </physiologicalReaction>
</comment>
<dbReference type="OrthoDB" id="377733at2759"/>
<dbReference type="InterPro" id="IPR032631">
    <property type="entry name" value="P-type_ATPase_N"/>
</dbReference>
<evidence type="ECO:0000256" key="21">
    <source>
        <dbReference type="PIRSR" id="PIRSR606539-2"/>
    </source>
</evidence>
<dbReference type="GO" id="GO:0005524">
    <property type="term" value="F:ATP binding"/>
    <property type="evidence" value="ECO:0007669"/>
    <property type="project" value="UniProtKB-UniRule"/>
</dbReference>
<dbReference type="InterPro" id="IPR023214">
    <property type="entry name" value="HAD_sf"/>
</dbReference>
<feature type="compositionally biased region" description="Basic and acidic residues" evidence="24">
    <location>
        <begin position="83"/>
        <end position="92"/>
    </location>
</feature>
<dbReference type="GO" id="GO:0140346">
    <property type="term" value="F:phosphatidylserine flippase activity"/>
    <property type="evidence" value="ECO:0007669"/>
    <property type="project" value="UniProtKB-ARBA"/>
</dbReference>
<dbReference type="InterPro" id="IPR023299">
    <property type="entry name" value="ATPase_P-typ_cyto_dom_N"/>
</dbReference>
<dbReference type="SFLD" id="SFLDF00027">
    <property type="entry name" value="p-type_atpase"/>
    <property type="match status" value="1"/>
</dbReference>
<evidence type="ECO:0000256" key="18">
    <source>
        <dbReference type="ARBA" id="ARBA00051303"/>
    </source>
</evidence>
<dbReference type="Proteomes" id="UP000462212">
    <property type="component" value="Unassembled WGS sequence"/>
</dbReference>
<dbReference type="GO" id="GO:0099040">
    <property type="term" value="P:ceramide translocation"/>
    <property type="evidence" value="ECO:0007669"/>
    <property type="project" value="UniProtKB-ARBA"/>
</dbReference>
<feature type="binding site" evidence="21">
    <location>
        <position position="617"/>
    </location>
    <ligand>
        <name>ATP</name>
        <dbReference type="ChEBI" id="CHEBI:30616"/>
    </ligand>
</feature>
<feature type="compositionally biased region" description="Polar residues" evidence="24">
    <location>
        <begin position="1399"/>
        <end position="1416"/>
    </location>
</feature>
<dbReference type="Pfam" id="PF16209">
    <property type="entry name" value="PhoLip_ATPase_N"/>
    <property type="match status" value="1"/>
</dbReference>
<dbReference type="FunFam" id="3.40.1110.10:FF:000048">
    <property type="entry name" value="Phospholipid-transporting ATPase"/>
    <property type="match status" value="1"/>
</dbReference>
<evidence type="ECO:0000313" key="27">
    <source>
        <dbReference type="EMBL" id="TVY43050.1"/>
    </source>
</evidence>
<evidence type="ECO:0000256" key="4">
    <source>
        <dbReference type="ARBA" id="ARBA00022448"/>
    </source>
</evidence>
<organism evidence="27 28">
    <name type="scientific">Lachnellula subtilissima</name>
    <dbReference type="NCBI Taxonomy" id="602034"/>
    <lineage>
        <taxon>Eukaryota</taxon>
        <taxon>Fungi</taxon>
        <taxon>Dikarya</taxon>
        <taxon>Ascomycota</taxon>
        <taxon>Pezizomycotina</taxon>
        <taxon>Leotiomycetes</taxon>
        <taxon>Helotiales</taxon>
        <taxon>Lachnaceae</taxon>
        <taxon>Lachnellula</taxon>
    </lineage>
</organism>
<feature type="transmembrane region" description="Helical" evidence="23">
    <location>
        <begin position="547"/>
        <end position="570"/>
    </location>
</feature>
<gene>
    <name evidence="27" type="primary">DNF1_0</name>
    <name evidence="27" type="ORF">LSUB1_G002107</name>
</gene>
<proteinExistence type="inferred from homology"/>
<comment type="catalytic activity">
    <reaction evidence="19">
        <text>a 1,2-diacyl-sn-glycero-3-phosphocholine(out) + ATP + H2O = a 1,2-diacyl-sn-glycero-3-phosphocholine(in) + ADP + phosphate + H(+)</text>
        <dbReference type="Rhea" id="RHEA:38583"/>
        <dbReference type="ChEBI" id="CHEBI:15377"/>
        <dbReference type="ChEBI" id="CHEBI:15378"/>
        <dbReference type="ChEBI" id="CHEBI:30616"/>
        <dbReference type="ChEBI" id="CHEBI:43474"/>
        <dbReference type="ChEBI" id="CHEBI:57643"/>
        <dbReference type="ChEBI" id="CHEBI:456216"/>
    </reaction>
    <physiologicalReaction direction="left-to-right" evidence="19">
        <dbReference type="Rhea" id="RHEA:38584"/>
    </physiologicalReaction>
</comment>
<feature type="binding site" evidence="21">
    <location>
        <position position="618"/>
    </location>
    <ligand>
        <name>ATP</name>
        <dbReference type="ChEBI" id="CHEBI:30616"/>
    </ligand>
</feature>
<dbReference type="GO" id="GO:0016887">
    <property type="term" value="F:ATP hydrolysis activity"/>
    <property type="evidence" value="ECO:0007669"/>
    <property type="project" value="InterPro"/>
</dbReference>
<keyword evidence="11 23" id="KW-1278">Translocase</keyword>
<comment type="catalytic activity">
    <reaction evidence="15 23">
        <text>ATP + H2O + phospholipidSide 1 = ADP + phosphate + phospholipidSide 2.</text>
        <dbReference type="EC" id="7.6.2.1"/>
    </reaction>
</comment>
<feature type="transmembrane region" description="Helical" evidence="23">
    <location>
        <begin position="1117"/>
        <end position="1137"/>
    </location>
</feature>
<feature type="domain" description="P-type ATPase C-terminal" evidence="26">
    <location>
        <begin position="1086"/>
        <end position="1335"/>
    </location>
</feature>
<feature type="binding site" evidence="22">
    <location>
        <position position="618"/>
    </location>
    <ligand>
        <name>Mg(2+)</name>
        <dbReference type="ChEBI" id="CHEBI:18420"/>
    </ligand>
</feature>
<dbReference type="InterPro" id="IPR006539">
    <property type="entry name" value="P-type_ATPase_IV"/>
</dbReference>
<dbReference type="GO" id="GO:1990531">
    <property type="term" value="C:phospholipid-translocating ATPase complex"/>
    <property type="evidence" value="ECO:0007669"/>
    <property type="project" value="UniProtKB-ARBA"/>
</dbReference>
<feature type="transmembrane region" description="Helical" evidence="23">
    <location>
        <begin position="1149"/>
        <end position="1170"/>
    </location>
</feature>
<feature type="binding site" evidence="21">
    <location>
        <position position="849"/>
    </location>
    <ligand>
        <name>ATP</name>
        <dbReference type="ChEBI" id="CHEBI:30616"/>
    </ligand>
</feature>
<comment type="cofactor">
    <cofactor evidence="1 22">
        <name>Mg(2+)</name>
        <dbReference type="ChEBI" id="CHEBI:18420"/>
    </cofactor>
</comment>
<keyword evidence="6 23" id="KW-0812">Transmembrane</keyword>
<dbReference type="Pfam" id="PF13246">
    <property type="entry name" value="Cation_ATPase"/>
    <property type="match status" value="1"/>
</dbReference>
<evidence type="ECO:0000256" key="13">
    <source>
        <dbReference type="ARBA" id="ARBA00023055"/>
    </source>
</evidence>
<evidence type="ECO:0000256" key="17">
    <source>
        <dbReference type="ARBA" id="ARBA00050913"/>
    </source>
</evidence>
<feature type="binding site" evidence="21">
    <location>
        <position position="1063"/>
    </location>
    <ligand>
        <name>ATP</name>
        <dbReference type="ChEBI" id="CHEBI:30616"/>
    </ligand>
</feature>
<dbReference type="FunFam" id="3.40.50.1000:FF:000108">
    <property type="entry name" value="Phospholipid-transporting ATPase"/>
    <property type="match status" value="1"/>
</dbReference>
<keyword evidence="8 21" id="KW-0547">Nucleotide-binding</keyword>
<feature type="binding site" evidence="21">
    <location>
        <position position="814"/>
    </location>
    <ligand>
        <name>ATP</name>
        <dbReference type="ChEBI" id="CHEBI:30616"/>
    </ligand>
</feature>
<sequence>MTLSPFEEPEPEEAPMPTKRLRWATQRVKGKKGNKKRMSIIDRLAARRPSQNEKNRNSGGADSMAPSELGGIQEEPGEDIGDDGEHDRDGQGPRKIFFNLPLPPEAVDEEGLPIKHYRRNKIRTAKYTPISFVPKNIWYQFHNIANVYFLLLIVLAFFSIFGASNPGLNAVPLIVIVVITAIKDAIEDYRRTVLDNELNNSPVHRLIDWNNVNVSDDDISLWRRIKKATSRFIATTWRKMNNKKVPGQEHAERAMDEPRESYETRAARRASAFSVNSQRESYASARDDIQMTPVPSPLPRPDGLEVPDRPKTAFSYDGEAPAAKNFGSLINPNLTASGNARFHQDYWKNVQVGDFVRLYNDDQIPADIVILSTSDPDGACYVETKNLDGETNLKVRHALRSGRTIKHARDCEKTEFTIESEPPQANLYQYSAVARWNDQPSGQPMAEPISINNLILRGCNLRNTDWILGVVVFTGFDTKIMMNAGITPSKRSRIARELNWNVVYNFGLLVVMCLVSAIIEGVIFGQADNSIAFFEFGSIGDSPGLDGFITFWAALILFQNLVPISLYISLEIVKTCQAFFIYSDTEMYYEKIDYPCTPKSWNISDDLGQIEYIFSDKTGTLTQNVMEFKKATINGVPYGEAYTEAQAGMQKRQGMDVEKEIVKARQEIGIARAKMLVELRKVHNNPYLHDEDLTFVAPDFVTDLQGESGREQQRANEQFMLALALCHTVIAETTPGDPPKIEFKAQSPDEAALVATARDCGYTVLGNSEDGIRLNIQGEDRSYKVLNTLEFNSTRKRMSAIVRMPNNRIVLFCKGADSIIYSRLKKGEQPELRQTTAEHLEMFAREGLRTLCIAQKVLDEDEYQEWNREHELAASAIQDREDKLEAAADLIERDLTLLGGTAIEDRLQEGVPDTIALLAEAGIKLWVLTGDKVETAINIGFSCNLLNNDMELIVFKIEDEQLVTAEIELDKHMTAFGITGSDQELKAARKSHTPPAPTHAVVIDGDSLKLLLDPKLRQKFLLLCKKCKSVLCCRVSPAQKAAVVQMVKNGLDVMTLSIGDGANDVAMIQEADIGVGIAGEEGRQAVMSSDYAIGQFRFLQRLVLVHGRWSYRRLAECIANFFYKNIIWTFTIFWYQIFCSFDMTYLYDYTYILLFNLAFTSLPIIFMGVLDQDVSDKVSLAVPQLYRRGIERLEWTQKKFWLYMLDGFYQSVICFFMAWLLFRGANFVTDNGLNIDDRERFGVYIAPATVIAINVYILLNTYRWDWLMVLLVVISILLVWFWTGVYSAFTASEYFYQAAPEAFGQASFWALTALSIIMSLLPRFCIKVIQKVYFPYDVDIVREQVRLGKYDYLDKPEINDDTQSNGSSTSSSDMPKPSKHTYYPSFDEDQRPIYPPSVAPTTTTHNNRSQNGSDGTEFTRHRQSLDLLGEPAAVRSSMDDRPRPSFDRLRQSMDRIRPSFEANNDFTSAAMLTRLESSHNIGLAQSTSRGHNVSNEF</sequence>
<dbReference type="FunFam" id="3.40.50.1000:FF:000001">
    <property type="entry name" value="Phospholipid-transporting ATPase IC"/>
    <property type="match status" value="1"/>
</dbReference>
<feature type="transmembrane region" description="Helical" evidence="23">
    <location>
        <begin position="1306"/>
        <end position="1326"/>
    </location>
</feature>
<dbReference type="SFLD" id="SFLDS00003">
    <property type="entry name" value="Haloacid_Dehalogenase"/>
    <property type="match status" value="1"/>
</dbReference>
<comment type="caution">
    <text evidence="27">The sequence shown here is derived from an EMBL/GenBank/DDBJ whole genome shotgun (WGS) entry which is preliminary data.</text>
</comment>
<dbReference type="CDD" id="cd02073">
    <property type="entry name" value="P-type_ATPase_APLT_Dnf-like"/>
    <property type="match status" value="1"/>
</dbReference>
<feature type="binding site" evidence="22">
    <location>
        <position position="1060"/>
    </location>
    <ligand>
        <name>Mg(2+)</name>
        <dbReference type="ChEBI" id="CHEBI:18420"/>
    </ligand>
</feature>
<feature type="binding site" evidence="21">
    <location>
        <position position="1034"/>
    </location>
    <ligand>
        <name>ATP</name>
        <dbReference type="ChEBI" id="CHEBI:30616"/>
    </ligand>
</feature>
<evidence type="ECO:0000256" key="7">
    <source>
        <dbReference type="ARBA" id="ARBA00022723"/>
    </source>
</evidence>
<dbReference type="PROSITE" id="PS00154">
    <property type="entry name" value="ATPASE_E1_E2"/>
    <property type="match status" value="1"/>
</dbReference>
<dbReference type="InterPro" id="IPR001757">
    <property type="entry name" value="P_typ_ATPase"/>
</dbReference>
<dbReference type="SUPFAM" id="SSF81665">
    <property type="entry name" value="Calcium ATPase, transmembrane domain M"/>
    <property type="match status" value="1"/>
</dbReference>
<dbReference type="InterPro" id="IPR008250">
    <property type="entry name" value="ATPase_P-typ_transduc_dom_A_sf"/>
</dbReference>
<dbReference type="EC" id="7.6.2.1" evidence="23"/>
<dbReference type="InterPro" id="IPR018303">
    <property type="entry name" value="ATPase_P-typ_P_site"/>
</dbReference>
<dbReference type="SFLD" id="SFLDG00002">
    <property type="entry name" value="C1.7:_P-type_atpase_like"/>
    <property type="match status" value="1"/>
</dbReference>
<dbReference type="GO" id="GO:0140351">
    <property type="term" value="F:glycosylceramide flippase activity"/>
    <property type="evidence" value="ECO:0007669"/>
    <property type="project" value="UniProtKB-ARBA"/>
</dbReference>
<keyword evidence="4" id="KW-0813">Transport</keyword>
<feature type="binding site" evidence="22">
    <location>
        <position position="616"/>
    </location>
    <ligand>
        <name>Mg(2+)</name>
        <dbReference type="ChEBI" id="CHEBI:18420"/>
    </ligand>
</feature>
<feature type="compositionally biased region" description="Low complexity" evidence="24">
    <location>
        <begin position="1361"/>
        <end position="1372"/>
    </location>
</feature>
<evidence type="ECO:0000256" key="14">
    <source>
        <dbReference type="ARBA" id="ARBA00023136"/>
    </source>
</evidence>
<evidence type="ECO:0000313" key="28">
    <source>
        <dbReference type="Proteomes" id="UP000462212"/>
    </source>
</evidence>
<keyword evidence="5" id="KW-1003">Cell membrane</keyword>
<evidence type="ECO:0000256" key="16">
    <source>
        <dbReference type="ARBA" id="ARBA00049128"/>
    </source>
</evidence>
<dbReference type="InterPro" id="IPR036412">
    <property type="entry name" value="HAD-like_sf"/>
</dbReference>
<reference evidence="27 28" key="1">
    <citation type="submission" date="2018-05" db="EMBL/GenBank/DDBJ databases">
        <title>Genome sequencing and assembly of the regulated plant pathogen Lachnellula willkommii and related sister species for the development of diagnostic species identification markers.</title>
        <authorList>
            <person name="Giroux E."/>
            <person name="Bilodeau G."/>
        </authorList>
    </citation>
    <scope>NUCLEOTIDE SEQUENCE [LARGE SCALE GENOMIC DNA]</scope>
    <source>
        <strain evidence="27 28">CBS 197.66</strain>
    </source>
</reference>
<protein>
    <recommendedName>
        <fullName evidence="23">Phospholipid-transporting ATPase</fullName>
        <ecNumber evidence="23">7.6.2.1</ecNumber>
    </recommendedName>
</protein>
<evidence type="ECO:0000256" key="2">
    <source>
        <dbReference type="ARBA" id="ARBA00004651"/>
    </source>
</evidence>
<evidence type="ECO:0000256" key="10">
    <source>
        <dbReference type="ARBA" id="ARBA00022842"/>
    </source>
</evidence>
<evidence type="ECO:0000256" key="6">
    <source>
        <dbReference type="ARBA" id="ARBA00022692"/>
    </source>
</evidence>
<feature type="binding site" evidence="21">
    <location>
        <position position="1040"/>
    </location>
    <ligand>
        <name>ATP</name>
        <dbReference type="ChEBI" id="CHEBI:30616"/>
    </ligand>
</feature>
<evidence type="ECO:0000256" key="5">
    <source>
        <dbReference type="ARBA" id="ARBA00022475"/>
    </source>
</evidence>
<dbReference type="PANTHER" id="PTHR24092:SF180">
    <property type="entry name" value="PHOSPHOLIPID-TRANSPORTING ATPASE DNF1-RELATED"/>
    <property type="match status" value="1"/>
</dbReference>
<dbReference type="InterPro" id="IPR023298">
    <property type="entry name" value="ATPase_P-typ_TM_dom_sf"/>
</dbReference>
<evidence type="ECO:0000256" key="1">
    <source>
        <dbReference type="ARBA" id="ARBA00001946"/>
    </source>
</evidence>
<dbReference type="GO" id="GO:0070867">
    <property type="term" value="C:mating projection tip membrane"/>
    <property type="evidence" value="ECO:0007669"/>
    <property type="project" value="UniProtKB-ARBA"/>
</dbReference>
<feature type="binding site" evidence="21">
    <location>
        <position position="750"/>
    </location>
    <ligand>
        <name>ATP</name>
        <dbReference type="ChEBI" id="CHEBI:30616"/>
    </ligand>
</feature>
<evidence type="ECO:0000256" key="8">
    <source>
        <dbReference type="ARBA" id="ARBA00022741"/>
    </source>
</evidence>
<feature type="transmembrane region" description="Helical" evidence="23">
    <location>
        <begin position="1266"/>
        <end position="1286"/>
    </location>
</feature>
<accession>A0A8H8RW58</accession>
<dbReference type="Gene3D" id="3.40.1110.10">
    <property type="entry name" value="Calcium-transporting ATPase, cytoplasmic domain N"/>
    <property type="match status" value="1"/>
</dbReference>
<dbReference type="Pfam" id="PF16212">
    <property type="entry name" value="PhoLip_ATPase_C"/>
    <property type="match status" value="1"/>
</dbReference>
<keyword evidence="9 21" id="KW-0067">ATP-binding</keyword>
<comment type="similarity">
    <text evidence="3 23">Belongs to the cation transport ATPase (P-type) (TC 3.A.3) family. Type IV subfamily.</text>
</comment>
<feature type="transmembrane region" description="Helical" evidence="23">
    <location>
        <begin position="170"/>
        <end position="186"/>
    </location>
</feature>
<feature type="compositionally biased region" description="Basic residues" evidence="24">
    <location>
        <begin position="28"/>
        <end position="38"/>
    </location>
</feature>
<feature type="binding site" evidence="22">
    <location>
        <position position="1064"/>
    </location>
    <ligand>
        <name>Mg(2+)</name>
        <dbReference type="ChEBI" id="CHEBI:18420"/>
    </ligand>
</feature>
<feature type="active site" description="4-aspartylphosphate intermediate" evidence="20">
    <location>
        <position position="616"/>
    </location>
</feature>
<dbReference type="SUPFAM" id="SSF81660">
    <property type="entry name" value="Metal cation-transporting ATPase, ATP-binding domain N"/>
    <property type="match status" value="1"/>
</dbReference>
<dbReference type="GO" id="GO:0007163">
    <property type="term" value="P:establishment or maintenance of cell polarity"/>
    <property type="evidence" value="ECO:0007669"/>
    <property type="project" value="UniProtKB-ARBA"/>
</dbReference>
<keyword evidence="14 23" id="KW-0472">Membrane</keyword>
<dbReference type="PRINTS" id="PR00119">
    <property type="entry name" value="CATATPASE"/>
</dbReference>
<evidence type="ECO:0000256" key="12">
    <source>
        <dbReference type="ARBA" id="ARBA00022989"/>
    </source>
</evidence>
<dbReference type="NCBIfam" id="TIGR01494">
    <property type="entry name" value="ATPase_P-type"/>
    <property type="match status" value="1"/>
</dbReference>
<dbReference type="EMBL" id="QGMJ01000076">
    <property type="protein sequence ID" value="TVY43050.1"/>
    <property type="molecule type" value="Genomic_DNA"/>
</dbReference>
<evidence type="ECO:0000256" key="22">
    <source>
        <dbReference type="PIRSR" id="PIRSR606539-3"/>
    </source>
</evidence>
<feature type="transmembrane region" description="Helical" evidence="23">
    <location>
        <begin position="1241"/>
        <end position="1259"/>
    </location>
</feature>
<dbReference type="Gene3D" id="2.70.150.10">
    <property type="entry name" value="Calcium-transporting ATPase, cytoplasmic transduction domain A"/>
    <property type="match status" value="1"/>
</dbReference>
<feature type="compositionally biased region" description="Basic and acidic residues" evidence="24">
    <location>
        <begin position="246"/>
        <end position="266"/>
    </location>
</feature>
<keyword evidence="10 22" id="KW-0460">Magnesium</keyword>
<feature type="transmembrane region" description="Helical" evidence="23">
    <location>
        <begin position="1200"/>
        <end position="1221"/>
    </location>
</feature>
<evidence type="ECO:0000256" key="3">
    <source>
        <dbReference type="ARBA" id="ARBA00008109"/>
    </source>
</evidence>
<dbReference type="Gene3D" id="3.40.50.1000">
    <property type="entry name" value="HAD superfamily/HAD-like"/>
    <property type="match status" value="1"/>
</dbReference>
<feature type="binding site" evidence="21">
    <location>
        <position position="616"/>
    </location>
    <ligand>
        <name>ATP</name>
        <dbReference type="ChEBI" id="CHEBI:30616"/>
    </ligand>
</feature>
<feature type="binding site" evidence="21">
    <location>
        <position position="930"/>
    </location>
    <ligand>
        <name>ATP</name>
        <dbReference type="ChEBI" id="CHEBI:30616"/>
    </ligand>
</feature>
<dbReference type="GO" id="GO:0006897">
    <property type="term" value="P:endocytosis"/>
    <property type="evidence" value="ECO:0007669"/>
    <property type="project" value="UniProtKB-ARBA"/>
</dbReference>
<dbReference type="InterPro" id="IPR032630">
    <property type="entry name" value="P_typ_ATPase_c"/>
</dbReference>
<keyword evidence="12 23" id="KW-1133">Transmembrane helix</keyword>
<dbReference type="PANTHER" id="PTHR24092">
    <property type="entry name" value="PROBABLE PHOSPHOLIPID-TRANSPORTING ATPASE"/>
    <property type="match status" value="1"/>
</dbReference>
<keyword evidence="7 22" id="KW-0479">Metal-binding</keyword>